<feature type="domain" description="Protein kinase" evidence="3">
    <location>
        <begin position="84"/>
        <end position="355"/>
    </location>
</feature>
<evidence type="ECO:0000313" key="4">
    <source>
        <dbReference type="EMBL" id="OAD05361.1"/>
    </source>
</evidence>
<comment type="caution">
    <text evidence="4">The sequence shown here is derived from an EMBL/GenBank/DDBJ whole genome shotgun (WGS) entry which is preliminary data.</text>
</comment>
<dbReference type="GO" id="GO:0004672">
    <property type="term" value="F:protein kinase activity"/>
    <property type="evidence" value="ECO:0007669"/>
    <property type="project" value="InterPro"/>
</dbReference>
<dbReference type="InterPro" id="IPR008271">
    <property type="entry name" value="Ser/Thr_kinase_AS"/>
</dbReference>
<proteinExistence type="inferred from homology"/>
<evidence type="ECO:0000313" key="5">
    <source>
        <dbReference type="Proteomes" id="UP000077051"/>
    </source>
</evidence>
<dbReference type="Pfam" id="PF00498">
    <property type="entry name" value="FHA"/>
    <property type="match status" value="1"/>
</dbReference>
<dbReference type="InterPro" id="IPR008984">
    <property type="entry name" value="SMAD_FHA_dom_sf"/>
</dbReference>
<reference evidence="4 5" key="1">
    <citation type="submission" date="2015-06" db="EMBL/GenBank/DDBJ databases">
        <title>Expansion of signal transduction pathways in fungi by whole-genome duplication.</title>
        <authorList>
            <consortium name="DOE Joint Genome Institute"/>
            <person name="Corrochano L.M."/>
            <person name="Kuo A."/>
            <person name="Marcet-Houben M."/>
            <person name="Polaino S."/>
            <person name="Salamov A."/>
            <person name="Villalobos J.M."/>
            <person name="Alvarez M.I."/>
            <person name="Avalos J."/>
            <person name="Benito E.P."/>
            <person name="Benoit I."/>
            <person name="Burger G."/>
            <person name="Camino L.P."/>
            <person name="Canovas D."/>
            <person name="Cerda-Olmedo E."/>
            <person name="Cheng J.-F."/>
            <person name="Dominguez A."/>
            <person name="Elias M."/>
            <person name="Eslava A.P."/>
            <person name="Glaser F."/>
            <person name="Grimwood J."/>
            <person name="Gutierrez G."/>
            <person name="Heitman J."/>
            <person name="Henrissat B."/>
            <person name="Iturriaga E.A."/>
            <person name="Lang B.F."/>
            <person name="Lavin J.L."/>
            <person name="Lee S."/>
            <person name="Li W."/>
            <person name="Lindquist E."/>
            <person name="Lopez-Garcia S."/>
            <person name="Luque E.M."/>
            <person name="Marcos A.T."/>
            <person name="Martin J."/>
            <person name="Mccluskey K."/>
            <person name="Medina H.R."/>
            <person name="Miralles-Duran A."/>
            <person name="Miyazaki A."/>
            <person name="Munoz-Torres E."/>
            <person name="Oguiza J.A."/>
            <person name="Ohm R."/>
            <person name="Olmedo M."/>
            <person name="Orejas M."/>
            <person name="Ortiz-Castellanos L."/>
            <person name="Pisabarro A.G."/>
            <person name="Rodriguez-Romero J."/>
            <person name="Ruiz-Herrera J."/>
            <person name="Ruiz-Vazquez R."/>
            <person name="Sanz C."/>
            <person name="Schackwitz W."/>
            <person name="Schmutz J."/>
            <person name="Shahriari M."/>
            <person name="Shelest E."/>
            <person name="Silva-Franco F."/>
            <person name="Soanes D."/>
            <person name="Syed K."/>
            <person name="Tagua V.G."/>
            <person name="Talbot N.J."/>
            <person name="Thon M."/>
            <person name="De Vries R.P."/>
            <person name="Wiebenga A."/>
            <person name="Yadav J.S."/>
            <person name="Braun E.L."/>
            <person name="Baker S."/>
            <person name="Garre V."/>
            <person name="Horwitz B."/>
            <person name="Torres-Martinez S."/>
            <person name="Idnurm A."/>
            <person name="Herrera-Estrella A."/>
            <person name="Gabaldon T."/>
            <person name="Grigoriev I.V."/>
        </authorList>
    </citation>
    <scope>NUCLEOTIDE SEQUENCE [LARGE SCALE GENOMIC DNA]</scope>
    <source>
        <strain evidence="4 5">CBS 277.49</strain>
    </source>
</reference>
<dbReference type="PROSITE" id="PS50011">
    <property type="entry name" value="PROTEIN_KINASE_DOM"/>
    <property type="match status" value="1"/>
</dbReference>
<dbReference type="Pfam" id="PF00069">
    <property type="entry name" value="Pkinase"/>
    <property type="match status" value="1"/>
</dbReference>
<gene>
    <name evidence="4" type="ORF">MUCCIDRAFT_109224</name>
</gene>
<evidence type="ECO:0000259" key="2">
    <source>
        <dbReference type="PROSITE" id="PS50006"/>
    </source>
</evidence>
<comment type="similarity">
    <text evidence="1">Belongs to the protein kinase superfamily. CAMK Ser/Thr protein kinase family. CHEK2 subfamily.</text>
</comment>
<dbReference type="OrthoDB" id="10252171at2759"/>
<dbReference type="Gene3D" id="2.60.200.20">
    <property type="match status" value="1"/>
</dbReference>
<dbReference type="PROSITE" id="PS50006">
    <property type="entry name" value="FHA_DOMAIN"/>
    <property type="match status" value="1"/>
</dbReference>
<dbReference type="EMBL" id="AMYB01000003">
    <property type="protein sequence ID" value="OAD05361.1"/>
    <property type="molecule type" value="Genomic_DNA"/>
</dbReference>
<dbReference type="AlphaFoldDB" id="A0A168MTX4"/>
<dbReference type="VEuPathDB" id="FungiDB:MUCCIDRAFT_109224"/>
<evidence type="ECO:0000259" key="3">
    <source>
        <dbReference type="PROSITE" id="PS50011"/>
    </source>
</evidence>
<dbReference type="SMART" id="SM00220">
    <property type="entry name" value="S_TKc"/>
    <property type="match status" value="1"/>
</dbReference>
<dbReference type="PROSITE" id="PS00108">
    <property type="entry name" value="PROTEIN_KINASE_ST"/>
    <property type="match status" value="1"/>
</dbReference>
<evidence type="ECO:0008006" key="6">
    <source>
        <dbReference type="Google" id="ProtNLM"/>
    </source>
</evidence>
<evidence type="ECO:0000256" key="1">
    <source>
        <dbReference type="ARBA" id="ARBA00005575"/>
    </source>
</evidence>
<dbReference type="InterPro" id="IPR000253">
    <property type="entry name" value="FHA_dom"/>
</dbReference>
<name>A0A168MTX4_MUCCL</name>
<dbReference type="STRING" id="747725.A0A168MTX4"/>
<dbReference type="Proteomes" id="UP000077051">
    <property type="component" value="Unassembled WGS sequence"/>
</dbReference>
<organism evidence="4 5">
    <name type="scientific">Mucor lusitanicus CBS 277.49</name>
    <dbReference type="NCBI Taxonomy" id="747725"/>
    <lineage>
        <taxon>Eukaryota</taxon>
        <taxon>Fungi</taxon>
        <taxon>Fungi incertae sedis</taxon>
        <taxon>Mucoromycota</taxon>
        <taxon>Mucoromycotina</taxon>
        <taxon>Mucoromycetes</taxon>
        <taxon>Mucorales</taxon>
        <taxon>Mucorineae</taxon>
        <taxon>Mucoraceae</taxon>
        <taxon>Mucor</taxon>
    </lineage>
</organism>
<dbReference type="PANTHER" id="PTHR24347">
    <property type="entry name" value="SERINE/THREONINE-PROTEIN KINASE"/>
    <property type="match status" value="1"/>
</dbReference>
<sequence length="401" mass="45443">MFIEFSLKEDEMYFIGSSEERSDIRINVPDLINDIHCIITTTSGTPDSEPKVYLTDASQYGTYLNMSLVGEGKSTIRPGYLTVKTTKREIASGSQSSVYLAYDKRRPSRQLACKVTNIRKEPFFGASRLGLYKRELEILKGNKHPNIISLVAAHKTQEHGFVFLPLYYGGDLQECQYSCNTMDEDLAMHFMQQLFAGLKYIHGKQIIHCDLKPGNVLLSERLEDKPRLIITDFGHAMNEADKPTTWPEDWGTPAYRAPEMVKLQEFSCKVDCWAAGIIFYQLLEGVHPFAVFEGKESLDSAILPAEIQFSSAVLESVSQKSRDLVSQLTAKDHCQRPQMRDVVSSDSLAEDASFLREQEWWFGEKKPSPPTQRLALEEGGVAWLKECRDPSHHDTVLTIKE</sequence>
<dbReference type="InterPro" id="IPR011009">
    <property type="entry name" value="Kinase-like_dom_sf"/>
</dbReference>
<dbReference type="SUPFAM" id="SSF49879">
    <property type="entry name" value="SMAD/FHA domain"/>
    <property type="match status" value="1"/>
</dbReference>
<dbReference type="SUPFAM" id="SSF56112">
    <property type="entry name" value="Protein kinase-like (PK-like)"/>
    <property type="match status" value="1"/>
</dbReference>
<dbReference type="Gene3D" id="1.10.510.10">
    <property type="entry name" value="Transferase(Phosphotransferase) domain 1"/>
    <property type="match status" value="1"/>
</dbReference>
<dbReference type="InterPro" id="IPR000719">
    <property type="entry name" value="Prot_kinase_dom"/>
</dbReference>
<accession>A0A168MTX4</accession>
<protein>
    <recommendedName>
        <fullName evidence="6">Protein kinase domain-containing protein</fullName>
    </recommendedName>
</protein>
<keyword evidence="5" id="KW-1185">Reference proteome</keyword>
<feature type="domain" description="FHA" evidence="2">
    <location>
        <begin position="13"/>
        <end position="69"/>
    </location>
</feature>
<dbReference type="GO" id="GO:0005524">
    <property type="term" value="F:ATP binding"/>
    <property type="evidence" value="ECO:0007669"/>
    <property type="project" value="InterPro"/>
</dbReference>